<organism evidence="5 6">
    <name type="scientific">Heterodermia speciosa</name>
    <dbReference type="NCBI Taxonomy" id="116794"/>
    <lineage>
        <taxon>Eukaryota</taxon>
        <taxon>Fungi</taxon>
        <taxon>Dikarya</taxon>
        <taxon>Ascomycota</taxon>
        <taxon>Pezizomycotina</taxon>
        <taxon>Lecanoromycetes</taxon>
        <taxon>OSLEUM clade</taxon>
        <taxon>Lecanoromycetidae</taxon>
        <taxon>Caliciales</taxon>
        <taxon>Physciaceae</taxon>
        <taxon>Heterodermia</taxon>
    </lineage>
</organism>
<proteinExistence type="inferred from homology"/>
<protein>
    <submittedName>
        <fullName evidence="5">Uncharacterized protein</fullName>
    </submittedName>
</protein>
<reference evidence="5" key="1">
    <citation type="submission" date="2021-03" db="EMBL/GenBank/DDBJ databases">
        <authorList>
            <person name="Tagirdzhanova G."/>
        </authorList>
    </citation>
    <scope>NUCLEOTIDE SEQUENCE</scope>
</reference>
<dbReference type="GO" id="GO:0007186">
    <property type="term" value="P:G protein-coupled receptor signaling pathway"/>
    <property type="evidence" value="ECO:0007669"/>
    <property type="project" value="TreeGrafter"/>
</dbReference>
<dbReference type="PANTHER" id="PTHR12425:SF5">
    <property type="entry name" value="SYNEMBRYN"/>
    <property type="match status" value="1"/>
</dbReference>
<dbReference type="GO" id="GO:0005085">
    <property type="term" value="F:guanyl-nucleotide exchange factor activity"/>
    <property type="evidence" value="ECO:0007669"/>
    <property type="project" value="UniProtKB-KW"/>
</dbReference>
<evidence type="ECO:0000313" key="6">
    <source>
        <dbReference type="Proteomes" id="UP000664521"/>
    </source>
</evidence>
<evidence type="ECO:0000256" key="2">
    <source>
        <dbReference type="ARBA" id="ARBA00022658"/>
    </source>
</evidence>
<accession>A0A8H3HXB1</accession>
<dbReference type="EMBL" id="CAJPDS010000004">
    <property type="protein sequence ID" value="CAF9906277.1"/>
    <property type="molecule type" value="Genomic_DNA"/>
</dbReference>
<evidence type="ECO:0000313" key="5">
    <source>
        <dbReference type="EMBL" id="CAF9906277.1"/>
    </source>
</evidence>
<keyword evidence="2" id="KW-0344">Guanine-nucleotide releasing factor</keyword>
<sequence length="447" mass="49848">MDGPVISGAAKRDEIARLLTILELDFEQKNFLPPQRNALLRELKSHIRSVEDSEPLFTPVSVRTLSRHSYDGSSLITSREALKCLANVLLLEAKTRQMFVDLGYPKKAAGRLKNDNREDELLNSRVLFLMTYGTTLSFHDLFDHHQLADSINANIARHSKLYSKSNSKTPPPSAVDNQALSETLKLLFNLAQYYPQKSPNFAKSVPHVLKILNRISLPSPPLQPPVTYLINSLLNLDLESGNNKPLFPKSDEKCNVNRLISILDVTVRTYKEEQLENLATPLLTLLRRVYELAAPQVAAHMKALLLPSNEERAQPLGRSDTLAAWLLRLSTSPVAPNVRESTSSLMFELSDKDATSFVRNVGYGFASGFLMTHDLPVPENALEGWSTGASGESRVEDPGERVTNVNGREINPVTGQRRDMEPAAPGPEMTGAEKEREAEKLFVLFER</sequence>
<comment type="caution">
    <text evidence="5">The sequence shown here is derived from an EMBL/GenBank/DDBJ whole genome shotgun (WGS) entry which is preliminary data.</text>
</comment>
<dbReference type="PANTHER" id="PTHR12425">
    <property type="entry name" value="SYNEMBRYN"/>
    <property type="match status" value="1"/>
</dbReference>
<dbReference type="GO" id="GO:0005737">
    <property type="term" value="C:cytoplasm"/>
    <property type="evidence" value="ECO:0007669"/>
    <property type="project" value="TreeGrafter"/>
</dbReference>
<name>A0A8H3HXB1_9LECA</name>
<keyword evidence="3" id="KW-0143">Chaperone</keyword>
<keyword evidence="6" id="KW-1185">Reference proteome</keyword>
<dbReference type="OrthoDB" id="5585685at2759"/>
<feature type="region of interest" description="Disordered" evidence="4">
    <location>
        <begin position="386"/>
        <end position="436"/>
    </location>
</feature>
<comment type="similarity">
    <text evidence="1">Belongs to the synembryn family.</text>
</comment>
<dbReference type="GO" id="GO:0001965">
    <property type="term" value="F:G-protein alpha-subunit binding"/>
    <property type="evidence" value="ECO:0007669"/>
    <property type="project" value="TreeGrafter"/>
</dbReference>
<dbReference type="Proteomes" id="UP000664521">
    <property type="component" value="Unassembled WGS sequence"/>
</dbReference>
<dbReference type="InterPro" id="IPR019318">
    <property type="entry name" value="Gua_nucleotide_exch_fac_Ric8"/>
</dbReference>
<evidence type="ECO:0000256" key="3">
    <source>
        <dbReference type="ARBA" id="ARBA00023186"/>
    </source>
</evidence>
<evidence type="ECO:0000256" key="1">
    <source>
        <dbReference type="ARBA" id="ARBA00009049"/>
    </source>
</evidence>
<evidence type="ECO:0000256" key="4">
    <source>
        <dbReference type="SAM" id="MobiDB-lite"/>
    </source>
</evidence>
<dbReference type="Pfam" id="PF10165">
    <property type="entry name" value="Ric8"/>
    <property type="match status" value="1"/>
</dbReference>
<gene>
    <name evidence="5" type="ORF">HETSPECPRED_006129</name>
</gene>
<dbReference type="AlphaFoldDB" id="A0A8H3HXB1"/>